<reference evidence="2" key="1">
    <citation type="submission" date="2018-06" db="EMBL/GenBank/DDBJ databases">
        <authorList>
            <person name="O'Rourke A."/>
        </authorList>
    </citation>
    <scope>NUCLEOTIDE SEQUENCE</scope>
    <source>
        <strain evidence="2">132550021-3</strain>
    </source>
</reference>
<dbReference type="RefSeq" id="WP_015855995.1">
    <property type="nucleotide sequence ID" value="NZ_CATWFT010000007.1"/>
</dbReference>
<gene>
    <name evidence="2" type="ORF">DEE74_12040</name>
    <name evidence="1" type="ORF">R38712_02584</name>
</gene>
<sequence>MYKGISAANYAASNIEPNSVGRCAEYVRKAIEWGGISLQRTRSAKDYGPSLLAAGFHEAIGSPMKGDVIVIQPAPGHPHGHMAIYDGSHWISDFKQLHGFYPGPAYRSAKPAYKTYRYH</sequence>
<dbReference type="Proteomes" id="UP001199322">
    <property type="component" value="Unassembled WGS sequence"/>
</dbReference>
<dbReference type="SMR" id="A0A2P4RG39"/>
<dbReference type="Proteomes" id="UP001189303">
    <property type="component" value="Unassembled WGS sequence"/>
</dbReference>
<reference evidence="1 3" key="2">
    <citation type="submission" date="2023-07" db="EMBL/GenBank/DDBJ databases">
        <authorList>
            <person name="Peeters C."/>
        </authorList>
    </citation>
    <scope>NUCLEOTIDE SEQUENCE [LARGE SCALE GENOMIC DNA]</scope>
    <source>
        <strain evidence="1 3">R-38712</strain>
    </source>
</reference>
<evidence type="ECO:0000313" key="2">
    <source>
        <dbReference type="EMBL" id="MBX3890595.1"/>
    </source>
</evidence>
<comment type="caution">
    <text evidence="2">The sequence shown here is derived from an EMBL/GenBank/DDBJ whole genome shotgun (WGS) entry which is preliminary data.</text>
</comment>
<organism evidence="2 4">
    <name type="scientific">Ralstonia pickettii</name>
    <name type="common">Burkholderia pickettii</name>
    <dbReference type="NCBI Taxonomy" id="329"/>
    <lineage>
        <taxon>Bacteria</taxon>
        <taxon>Pseudomonadati</taxon>
        <taxon>Pseudomonadota</taxon>
        <taxon>Betaproteobacteria</taxon>
        <taxon>Burkholderiales</taxon>
        <taxon>Burkholderiaceae</taxon>
        <taxon>Ralstonia</taxon>
    </lineage>
</organism>
<evidence type="ECO:0000313" key="4">
    <source>
        <dbReference type="Proteomes" id="UP001199322"/>
    </source>
</evidence>
<protein>
    <submittedName>
        <fullName evidence="2">CHAP domain-containing protein</fullName>
    </submittedName>
</protein>
<dbReference type="AlphaFoldDB" id="A0A2P4RG39"/>
<dbReference type="EMBL" id="CATWFT010000007">
    <property type="protein sequence ID" value="CAJ0725078.1"/>
    <property type="molecule type" value="Genomic_DNA"/>
</dbReference>
<name>A0A2P4RG39_RALPI</name>
<evidence type="ECO:0000313" key="3">
    <source>
        <dbReference type="Proteomes" id="UP001189303"/>
    </source>
</evidence>
<proteinExistence type="predicted"/>
<dbReference type="EMBL" id="QGBI01000010">
    <property type="protein sequence ID" value="MBX3890595.1"/>
    <property type="molecule type" value="Genomic_DNA"/>
</dbReference>
<dbReference type="Gene3D" id="3.90.1720.10">
    <property type="entry name" value="endopeptidase domain like (from Nostoc punctiforme)"/>
    <property type="match status" value="1"/>
</dbReference>
<accession>A0A2P4RG39</accession>
<evidence type="ECO:0000313" key="1">
    <source>
        <dbReference type="EMBL" id="CAJ0725078.1"/>
    </source>
</evidence>
<keyword evidence="3" id="KW-1185">Reference proteome</keyword>